<reference evidence="2" key="1">
    <citation type="journal article" date="2010" name="Science">
        <title>Signatures of adaptation to obligate biotrophy in the Hyaloperonospora arabidopsidis genome.</title>
        <authorList>
            <person name="Baxter L."/>
            <person name="Tripathy S."/>
            <person name="Ishaque N."/>
            <person name="Boot N."/>
            <person name="Cabral A."/>
            <person name="Kemen E."/>
            <person name="Thines M."/>
            <person name="Ah-Fong A."/>
            <person name="Anderson R."/>
            <person name="Badejoko W."/>
            <person name="Bittner-Eddy P."/>
            <person name="Boore J.L."/>
            <person name="Chibucos M.C."/>
            <person name="Coates M."/>
            <person name="Dehal P."/>
            <person name="Delehaunty K."/>
            <person name="Dong S."/>
            <person name="Downton P."/>
            <person name="Dumas B."/>
            <person name="Fabro G."/>
            <person name="Fronick C."/>
            <person name="Fuerstenberg S.I."/>
            <person name="Fulton L."/>
            <person name="Gaulin E."/>
            <person name="Govers F."/>
            <person name="Hughes L."/>
            <person name="Humphray S."/>
            <person name="Jiang R.H."/>
            <person name="Judelson H."/>
            <person name="Kamoun S."/>
            <person name="Kyung K."/>
            <person name="Meijer H."/>
            <person name="Minx P."/>
            <person name="Morris P."/>
            <person name="Nelson J."/>
            <person name="Phuntumart V."/>
            <person name="Qutob D."/>
            <person name="Rehmany A."/>
            <person name="Rougon-Cardoso A."/>
            <person name="Ryden P."/>
            <person name="Torto-Alalibo T."/>
            <person name="Studholme D."/>
            <person name="Wang Y."/>
            <person name="Win J."/>
            <person name="Wood J."/>
            <person name="Clifton S.W."/>
            <person name="Rogers J."/>
            <person name="Van den Ackerveken G."/>
            <person name="Jones J.D."/>
            <person name="McDowell J.M."/>
            <person name="Beynon J."/>
            <person name="Tyler B.M."/>
        </authorList>
    </citation>
    <scope>NUCLEOTIDE SEQUENCE [LARGE SCALE GENOMIC DNA]</scope>
    <source>
        <strain evidence="2">Emoy2</strain>
    </source>
</reference>
<keyword evidence="2" id="KW-1185">Reference proteome</keyword>
<accession>M4C2S1</accession>
<dbReference type="AlphaFoldDB" id="M4C2S1"/>
<protein>
    <submittedName>
        <fullName evidence="1">Uncharacterized protein</fullName>
    </submittedName>
</protein>
<proteinExistence type="predicted"/>
<dbReference type="EnsemblProtists" id="HpaT813387">
    <property type="protein sequence ID" value="HpaP813387"/>
    <property type="gene ID" value="HpaG813387"/>
</dbReference>
<dbReference type="Proteomes" id="UP000011713">
    <property type="component" value="Unassembled WGS sequence"/>
</dbReference>
<evidence type="ECO:0000313" key="1">
    <source>
        <dbReference type="EnsemblProtists" id="HpaP813387"/>
    </source>
</evidence>
<dbReference type="HOGENOM" id="CLU_3128299_0_0_1"/>
<evidence type="ECO:0000313" key="2">
    <source>
        <dbReference type="Proteomes" id="UP000011713"/>
    </source>
</evidence>
<sequence>MVMREGGLVVVVSKIKAYLDEVLLRDKVTKMAGFIDNVIACSTVAITAQL</sequence>
<reference evidence="1" key="2">
    <citation type="submission" date="2015-06" db="UniProtKB">
        <authorList>
            <consortium name="EnsemblProtists"/>
        </authorList>
    </citation>
    <scope>IDENTIFICATION</scope>
    <source>
        <strain evidence="1">Emoy2</strain>
    </source>
</reference>
<dbReference type="InParanoid" id="M4C2S1"/>
<name>M4C2S1_HYAAE</name>
<dbReference type="EMBL" id="JH598137">
    <property type="status" value="NOT_ANNOTATED_CDS"/>
    <property type="molecule type" value="Genomic_DNA"/>
</dbReference>
<dbReference type="VEuPathDB" id="FungiDB:HpaG813387"/>
<organism evidence="1 2">
    <name type="scientific">Hyaloperonospora arabidopsidis (strain Emoy2)</name>
    <name type="common">Downy mildew agent</name>
    <name type="synonym">Peronospora arabidopsidis</name>
    <dbReference type="NCBI Taxonomy" id="559515"/>
    <lineage>
        <taxon>Eukaryota</taxon>
        <taxon>Sar</taxon>
        <taxon>Stramenopiles</taxon>
        <taxon>Oomycota</taxon>
        <taxon>Peronosporomycetes</taxon>
        <taxon>Peronosporales</taxon>
        <taxon>Peronosporaceae</taxon>
        <taxon>Hyaloperonospora</taxon>
    </lineage>
</organism>